<evidence type="ECO:0000313" key="2">
    <source>
        <dbReference type="Proteomes" id="UP000053411"/>
    </source>
</evidence>
<reference evidence="1 2" key="1">
    <citation type="submission" date="2015-01" db="EMBL/GenBank/DDBJ databases">
        <title>The Genome Sequence of Fonsecaea multimorphosa CBS 102226.</title>
        <authorList>
            <consortium name="The Broad Institute Genomics Platform"/>
            <person name="Cuomo C."/>
            <person name="de Hoog S."/>
            <person name="Gorbushina A."/>
            <person name="Stielow B."/>
            <person name="Teixiera M."/>
            <person name="Abouelleil A."/>
            <person name="Chapman S.B."/>
            <person name="Priest M."/>
            <person name="Young S.K."/>
            <person name="Wortman J."/>
            <person name="Nusbaum C."/>
            <person name="Birren B."/>
        </authorList>
    </citation>
    <scope>NUCLEOTIDE SEQUENCE [LARGE SCALE GENOMIC DNA]</scope>
    <source>
        <strain evidence="1 2">CBS 102226</strain>
    </source>
</reference>
<keyword evidence="2" id="KW-1185">Reference proteome</keyword>
<evidence type="ECO:0000313" key="1">
    <source>
        <dbReference type="EMBL" id="KIX94784.1"/>
    </source>
</evidence>
<dbReference type="RefSeq" id="XP_016628907.1">
    <property type="nucleotide sequence ID" value="XM_016779968.1"/>
</dbReference>
<dbReference type="GeneID" id="27715220"/>
<dbReference type="AlphaFoldDB" id="A0A0D2JW90"/>
<name>A0A0D2JW90_9EURO</name>
<sequence>MSTYKPSPLEFTSIGTIPVRVPGNSSSSRVYHVHISLLYGQSKLVKRIIWEGVGTGGIQIPDYVAGLGFEHFVTWLHNGDILEGHFKRHIINLWELAFELESNSFKAYLKEKGKECLGESDYLAFAQRLETMQPADSSFSLQDLHDYMFQGLADKIHTDGWTSFIEKTEGGWEDLMNRKDDEDGTKGKFLSSLMAWLDKDDRKSTPG</sequence>
<accession>A0A0D2JW90</accession>
<dbReference type="EMBL" id="KN848085">
    <property type="protein sequence ID" value="KIX94784.1"/>
    <property type="molecule type" value="Genomic_DNA"/>
</dbReference>
<gene>
    <name evidence="1" type="ORF">Z520_09474</name>
</gene>
<proteinExistence type="predicted"/>
<dbReference type="VEuPathDB" id="FungiDB:Z520_09474"/>
<organism evidence="1 2">
    <name type="scientific">Fonsecaea multimorphosa CBS 102226</name>
    <dbReference type="NCBI Taxonomy" id="1442371"/>
    <lineage>
        <taxon>Eukaryota</taxon>
        <taxon>Fungi</taxon>
        <taxon>Dikarya</taxon>
        <taxon>Ascomycota</taxon>
        <taxon>Pezizomycotina</taxon>
        <taxon>Eurotiomycetes</taxon>
        <taxon>Chaetothyriomycetidae</taxon>
        <taxon>Chaetothyriales</taxon>
        <taxon>Herpotrichiellaceae</taxon>
        <taxon>Fonsecaea</taxon>
    </lineage>
</organism>
<dbReference type="Proteomes" id="UP000053411">
    <property type="component" value="Unassembled WGS sequence"/>
</dbReference>
<protein>
    <submittedName>
        <fullName evidence="1">Uncharacterized protein</fullName>
    </submittedName>
</protein>
<dbReference type="OrthoDB" id="4160045at2759"/>